<feature type="domain" description="N-acetyltransferase" evidence="3">
    <location>
        <begin position="3"/>
        <end position="152"/>
    </location>
</feature>
<dbReference type="PIRSF" id="PIRSF037663">
    <property type="entry name" value="Acetyltransf_GNAT_prd"/>
    <property type="match status" value="1"/>
</dbReference>
<dbReference type="Proteomes" id="UP001431313">
    <property type="component" value="Unassembled WGS sequence"/>
</dbReference>
<dbReference type="RefSeq" id="WP_258788091.1">
    <property type="nucleotide sequence ID" value="NZ_JANUGQ010000010.1"/>
</dbReference>
<sequence>MPMMLRRARLSDHRALVESAQRWWWEDPRTPAEGDPSRQLPRLFLQNFGSTSLVAEDNTGIKAFLVGFHSGDNDDDAYIHYVGVDPVLRGRGLARGLYSAFFKRAAEAGREQVRAVTSPRNGPSVAFHRALGFTPEAGDQEVDGLPVHSDYDGPGHHRVCFRRMTAG</sequence>
<accession>A0ABT2CJT6</accession>
<evidence type="ECO:0000259" key="3">
    <source>
        <dbReference type="PROSITE" id="PS51186"/>
    </source>
</evidence>
<dbReference type="CDD" id="cd04301">
    <property type="entry name" value="NAT_SF"/>
    <property type="match status" value="1"/>
</dbReference>
<evidence type="ECO:0000313" key="5">
    <source>
        <dbReference type="Proteomes" id="UP001431313"/>
    </source>
</evidence>
<evidence type="ECO:0000256" key="1">
    <source>
        <dbReference type="ARBA" id="ARBA00022679"/>
    </source>
</evidence>
<dbReference type="PANTHER" id="PTHR43877:SF2">
    <property type="entry name" value="AMINOALKYLPHOSPHONATE N-ACETYLTRANSFERASE-RELATED"/>
    <property type="match status" value="1"/>
</dbReference>
<keyword evidence="2" id="KW-0012">Acyltransferase</keyword>
<dbReference type="InterPro" id="IPR000182">
    <property type="entry name" value="GNAT_dom"/>
</dbReference>
<reference evidence="4" key="1">
    <citation type="submission" date="2022-08" db="EMBL/GenBank/DDBJ databases">
        <authorList>
            <person name="Somphong A."/>
            <person name="Phongsopitanun W."/>
        </authorList>
    </citation>
    <scope>NUCLEOTIDE SEQUENCE</scope>
    <source>
        <strain evidence="4">LP05-1</strain>
    </source>
</reference>
<dbReference type="InterPro" id="IPR016181">
    <property type="entry name" value="Acyl_CoA_acyltransferase"/>
</dbReference>
<dbReference type="PROSITE" id="PS51186">
    <property type="entry name" value="GNAT"/>
    <property type="match status" value="1"/>
</dbReference>
<gene>
    <name evidence="4" type="ORF">NX801_14485</name>
</gene>
<dbReference type="SUPFAM" id="SSF55729">
    <property type="entry name" value="Acyl-CoA N-acyltransferases (Nat)"/>
    <property type="match status" value="1"/>
</dbReference>
<dbReference type="Gene3D" id="3.40.630.30">
    <property type="match status" value="1"/>
</dbReference>
<keyword evidence="1" id="KW-0808">Transferase</keyword>
<evidence type="ECO:0000256" key="2">
    <source>
        <dbReference type="ARBA" id="ARBA00023315"/>
    </source>
</evidence>
<dbReference type="InterPro" id="IPR050832">
    <property type="entry name" value="Bact_Acetyltransf"/>
</dbReference>
<keyword evidence="5" id="KW-1185">Reference proteome</keyword>
<dbReference type="Pfam" id="PF00583">
    <property type="entry name" value="Acetyltransf_1"/>
    <property type="match status" value="1"/>
</dbReference>
<dbReference type="PANTHER" id="PTHR43877">
    <property type="entry name" value="AMINOALKYLPHOSPHONATE N-ACETYLTRANSFERASE-RELATED-RELATED"/>
    <property type="match status" value="1"/>
</dbReference>
<dbReference type="InterPro" id="IPR017255">
    <property type="entry name" value="AcTrfase_GNAT_prd"/>
</dbReference>
<comment type="caution">
    <text evidence="4">The sequence shown here is derived from an EMBL/GenBank/DDBJ whole genome shotgun (WGS) entry which is preliminary data.</text>
</comment>
<dbReference type="EMBL" id="JANUGQ010000010">
    <property type="protein sequence ID" value="MCS0636844.1"/>
    <property type="molecule type" value="Genomic_DNA"/>
</dbReference>
<protein>
    <submittedName>
        <fullName evidence="4">GNAT family N-acetyltransferase</fullName>
    </submittedName>
</protein>
<organism evidence="4 5">
    <name type="scientific">Streptomyces pyxinae</name>
    <dbReference type="NCBI Taxonomy" id="2970734"/>
    <lineage>
        <taxon>Bacteria</taxon>
        <taxon>Bacillati</taxon>
        <taxon>Actinomycetota</taxon>
        <taxon>Actinomycetes</taxon>
        <taxon>Kitasatosporales</taxon>
        <taxon>Streptomycetaceae</taxon>
        <taxon>Streptomyces</taxon>
    </lineage>
</organism>
<evidence type="ECO:0000313" key="4">
    <source>
        <dbReference type="EMBL" id="MCS0636844.1"/>
    </source>
</evidence>
<proteinExistence type="predicted"/>
<name>A0ABT2CJT6_9ACTN</name>